<proteinExistence type="predicted"/>
<feature type="transmembrane region" description="Helical" evidence="1">
    <location>
        <begin position="109"/>
        <end position="130"/>
    </location>
</feature>
<keyword evidence="1" id="KW-1133">Transmembrane helix</keyword>
<gene>
    <name evidence="3" type="ORF">GNT65_10790</name>
</gene>
<evidence type="ECO:0000259" key="2">
    <source>
        <dbReference type="Pfam" id="PF00884"/>
    </source>
</evidence>
<dbReference type="PANTHER" id="PTHR43751:SF3">
    <property type="entry name" value="SULFATASE N-TERMINAL DOMAIN-CONTAINING PROTEIN"/>
    <property type="match status" value="1"/>
</dbReference>
<keyword evidence="4" id="KW-1185">Reference proteome</keyword>
<evidence type="ECO:0000313" key="4">
    <source>
        <dbReference type="Proteomes" id="UP000474778"/>
    </source>
</evidence>
<comment type="caution">
    <text evidence="3">The sequence shown here is derived from an EMBL/GenBank/DDBJ whole genome shotgun (WGS) entry which is preliminary data.</text>
</comment>
<dbReference type="InterPro" id="IPR052701">
    <property type="entry name" value="GAG_Ulvan_Degrading_Sulfatases"/>
</dbReference>
<dbReference type="Gene3D" id="3.40.720.10">
    <property type="entry name" value="Alkaline Phosphatase, subunit A"/>
    <property type="match status" value="1"/>
</dbReference>
<dbReference type="Proteomes" id="UP000474778">
    <property type="component" value="Unassembled WGS sequence"/>
</dbReference>
<feature type="transmembrane region" description="Helical" evidence="1">
    <location>
        <begin position="142"/>
        <end position="164"/>
    </location>
</feature>
<dbReference type="GO" id="GO:0016787">
    <property type="term" value="F:hydrolase activity"/>
    <property type="evidence" value="ECO:0007669"/>
    <property type="project" value="UniProtKB-KW"/>
</dbReference>
<dbReference type="GO" id="GO:0016740">
    <property type="term" value="F:transferase activity"/>
    <property type="evidence" value="ECO:0007669"/>
    <property type="project" value="UniProtKB-KW"/>
</dbReference>
<feature type="transmembrane region" description="Helical" evidence="1">
    <location>
        <begin position="21"/>
        <end position="38"/>
    </location>
</feature>
<dbReference type="RefSeq" id="WP_160796066.1">
    <property type="nucleotide sequence ID" value="NZ_WRPA01000008.1"/>
</dbReference>
<evidence type="ECO:0000313" key="3">
    <source>
        <dbReference type="EMBL" id="MXR69156.1"/>
    </source>
</evidence>
<feature type="domain" description="Sulfatase N-terminal" evidence="2">
    <location>
        <begin position="209"/>
        <end position="465"/>
    </location>
</feature>
<keyword evidence="1" id="KW-0812">Transmembrane</keyword>
<keyword evidence="3" id="KW-0808">Transferase</keyword>
<dbReference type="EMBL" id="WRPA01000008">
    <property type="protein sequence ID" value="MXR69156.1"/>
    <property type="molecule type" value="Genomic_DNA"/>
</dbReference>
<protein>
    <submittedName>
        <fullName evidence="3">Sulfatase-like hydrolase/transferase</fullName>
    </submittedName>
</protein>
<organism evidence="3 4">
    <name type="scientific">Shewanella insulae</name>
    <dbReference type="NCBI Taxonomy" id="2681496"/>
    <lineage>
        <taxon>Bacteria</taxon>
        <taxon>Pseudomonadati</taxon>
        <taxon>Pseudomonadota</taxon>
        <taxon>Gammaproteobacteria</taxon>
        <taxon>Alteromonadales</taxon>
        <taxon>Shewanellaceae</taxon>
        <taxon>Shewanella</taxon>
    </lineage>
</organism>
<evidence type="ECO:0000256" key="1">
    <source>
        <dbReference type="SAM" id="Phobius"/>
    </source>
</evidence>
<dbReference type="PANTHER" id="PTHR43751">
    <property type="entry name" value="SULFATASE"/>
    <property type="match status" value="1"/>
</dbReference>
<dbReference type="InterPro" id="IPR000917">
    <property type="entry name" value="Sulfatase_N"/>
</dbReference>
<dbReference type="AlphaFoldDB" id="A0A6L7HXZ1"/>
<name>A0A6L7HXZ1_9GAMM</name>
<reference evidence="3 4" key="1">
    <citation type="submission" date="2019-12" db="EMBL/GenBank/DDBJ databases">
        <title>Shewanella insulae sp. nov., isolated from a tidal flat.</title>
        <authorList>
            <person name="Yoon J.-H."/>
        </authorList>
    </citation>
    <scope>NUCLEOTIDE SEQUENCE [LARGE SCALE GENOMIC DNA]</scope>
    <source>
        <strain evidence="3 4">JBTF-M18</strain>
    </source>
</reference>
<accession>A0A6L7HXZ1</accession>
<feature type="transmembrane region" description="Helical" evidence="1">
    <location>
        <begin position="74"/>
        <end position="97"/>
    </location>
</feature>
<dbReference type="Pfam" id="PF00884">
    <property type="entry name" value="Sulfatase"/>
    <property type="match status" value="1"/>
</dbReference>
<keyword evidence="3" id="KW-0378">Hydrolase</keyword>
<dbReference type="SUPFAM" id="SSF53649">
    <property type="entry name" value="Alkaline phosphatase-like"/>
    <property type="match status" value="1"/>
</dbReference>
<sequence length="722" mass="81236">MPDAAEQAITSTNAVSLKRTFFRTLAMLIFLMVIAINYKQLLQHYSAFSLANAMTHIEPEHLLSQGLMLDLTHFALVVFILHACWALVITLSCRPWFVISSNDNVKTQIWLVLLLLHCILVLSANAYFYPTSLLGFFRGTPLATGITIATLGLLLFANFIYALLGTLASHNRRTNTLFVVSLLVFSLVPIYLFTRNTNTPVFSTSSDRPNIFIIGIDGLRPDHLAYRGADTSLAPALNQLLSKSLIYDRTYTPQGRTFVAWMGVLSGLYPTNNGARFNLAPPELINKPFPILGLLADAGYQTTYAIDERRFNQIDANYGFDRVIGPKVGAADAIIANVADLPLVNLAINLPLLRNLFPYLYINRAYGKTYDPLLFNHEVLHTLSLDKPNFLAVHFCQLHWPFTSKDFIELDKTRWDGNYNHYMYGEMVRKVDMQVADFIAKLGRRGLLDNAVVYLLSDHGEGFLLSQDRLAATDTEVRTSHPEQPTALNVAAWGHGTNILSQEQSQVVLASLRYRDGKPVNPVGKIDGLFSLIDVAPSIVANLSPTTSETISSKRLKFDGQPLPHDLTQSLRPNDNQRHIFVESSLPVRSINTSFIDDKKVMSETASHYEIREDGRAVMKPESYHNNIQLKQRSVYAGHWQLVMLPKDERLILVDTANKRWHNLSEYAGDAPWETMLDSLCQHYHVDFIDTPRSECSPSFKQSLIRNNSDNARYAKGENSSR</sequence>
<feature type="transmembrane region" description="Helical" evidence="1">
    <location>
        <begin position="176"/>
        <end position="194"/>
    </location>
</feature>
<dbReference type="InterPro" id="IPR017850">
    <property type="entry name" value="Alkaline_phosphatase_core_sf"/>
</dbReference>
<keyword evidence="1" id="KW-0472">Membrane</keyword>